<keyword evidence="4" id="KW-1185">Reference proteome</keyword>
<gene>
    <name evidence="3" type="ORF">PGQ11_001672</name>
</gene>
<proteinExistence type="predicted"/>
<name>A0ABR2JG05_9PEZI</name>
<evidence type="ECO:0000256" key="2">
    <source>
        <dbReference type="SAM" id="Phobius"/>
    </source>
</evidence>
<dbReference type="EMBL" id="JAPCWZ010000002">
    <property type="protein sequence ID" value="KAK8876726.1"/>
    <property type="molecule type" value="Genomic_DNA"/>
</dbReference>
<feature type="region of interest" description="Disordered" evidence="1">
    <location>
        <begin position="96"/>
        <end position="125"/>
    </location>
</feature>
<feature type="transmembrane region" description="Helical" evidence="2">
    <location>
        <begin position="603"/>
        <end position="623"/>
    </location>
</feature>
<keyword evidence="2" id="KW-0472">Membrane</keyword>
<keyword evidence="2" id="KW-1133">Transmembrane helix</keyword>
<comment type="caution">
    <text evidence="3">The sequence shown here is derived from an EMBL/GenBank/DDBJ whole genome shotgun (WGS) entry which is preliminary data.</text>
</comment>
<dbReference type="Proteomes" id="UP001390339">
    <property type="component" value="Unassembled WGS sequence"/>
</dbReference>
<sequence>MASNLPVKLGFWTDHNWSEAVDNTTFLLTVSAPWGSAWKISIGVALGLGWPCARIILVRSCAWVRYIARNWSVIRGSDDEHQSLLHNTIVELPADSTQPMVTDTRDEDNRGSSPNHASHTEQTRALFNTERVTSRTVWPEVVMASLIGVMAVLYGFAGGAVGEMPTSNTVLSNSADCGFWELQRNVDSRIQDKDDLIQAEKEMRASQYAKNCYGEQPIHYTAQCEPFQAREIAHSMEKVNCPFPCPDPNNCICANGIYDSAVKFDTSTFHVDRLGVNAAHLPLVRRTSTFVPLDINYGFVVDKSGSGNDFDFEYYLGAINDTAGFRNFTFSMQGLPFNWGIAAYAVSAYESTPSGSEYDAWLPIPDLSRARDTYMTVIFVSSCRIFYNGRCEDPVFPADRDVFPIGRPSRKYYNSDPRPRVLVAIDEMRICAKDNKICDSPDELPKGISLELRSAYDMARTIFKRTSTYNSLRYRLGSALLAADGISDFESRQLSNEQWIIESQALFRTSLARLQFNTMDFAMGDRPRVLHEKAYNNTTPDWARHENCTPYKFSLPGQYSNIQVAQFGFLLIPIALFIGSRNVGLPSQDLPFPGSWIFFDSVVYHILFVASLIGRGLWYVVLVTKRKIQEIGRLY</sequence>
<evidence type="ECO:0000313" key="4">
    <source>
        <dbReference type="Proteomes" id="UP001390339"/>
    </source>
</evidence>
<organism evidence="3 4">
    <name type="scientific">Apiospora arundinis</name>
    <dbReference type="NCBI Taxonomy" id="335852"/>
    <lineage>
        <taxon>Eukaryota</taxon>
        <taxon>Fungi</taxon>
        <taxon>Dikarya</taxon>
        <taxon>Ascomycota</taxon>
        <taxon>Pezizomycotina</taxon>
        <taxon>Sordariomycetes</taxon>
        <taxon>Xylariomycetidae</taxon>
        <taxon>Amphisphaeriales</taxon>
        <taxon>Apiosporaceae</taxon>
        <taxon>Apiospora</taxon>
    </lineage>
</organism>
<protein>
    <submittedName>
        <fullName evidence="3">Uncharacterized protein</fullName>
    </submittedName>
</protein>
<reference evidence="3 4" key="1">
    <citation type="journal article" date="2024" name="IMA Fungus">
        <title>Apiospora arundinis, a panoply of carbohydrate-active enzymes and secondary metabolites.</title>
        <authorList>
            <person name="Sorensen T."/>
            <person name="Petersen C."/>
            <person name="Muurmann A.T."/>
            <person name="Christiansen J.V."/>
            <person name="Brundto M.L."/>
            <person name="Overgaard C.K."/>
            <person name="Boysen A.T."/>
            <person name="Wollenberg R.D."/>
            <person name="Larsen T.O."/>
            <person name="Sorensen J.L."/>
            <person name="Nielsen K.L."/>
            <person name="Sondergaard T.E."/>
        </authorList>
    </citation>
    <scope>NUCLEOTIDE SEQUENCE [LARGE SCALE GENOMIC DNA]</scope>
    <source>
        <strain evidence="3 4">AAU 773</strain>
    </source>
</reference>
<keyword evidence="2" id="KW-0812">Transmembrane</keyword>
<evidence type="ECO:0000256" key="1">
    <source>
        <dbReference type="SAM" id="MobiDB-lite"/>
    </source>
</evidence>
<evidence type="ECO:0000313" key="3">
    <source>
        <dbReference type="EMBL" id="KAK8876726.1"/>
    </source>
</evidence>
<accession>A0ABR2JG05</accession>